<evidence type="ECO:0000313" key="3">
    <source>
        <dbReference type="Proteomes" id="UP001268683"/>
    </source>
</evidence>
<dbReference type="AlphaFoldDB" id="A0AA52HA53"/>
<dbReference type="EMBL" id="CP123872">
    <property type="protein sequence ID" value="WND03262.1"/>
    <property type="molecule type" value="Genomic_DNA"/>
</dbReference>
<organism evidence="2 3">
    <name type="scientific">Temperatibacter marinus</name>
    <dbReference type="NCBI Taxonomy" id="1456591"/>
    <lineage>
        <taxon>Bacteria</taxon>
        <taxon>Pseudomonadati</taxon>
        <taxon>Pseudomonadota</taxon>
        <taxon>Alphaproteobacteria</taxon>
        <taxon>Kordiimonadales</taxon>
        <taxon>Temperatibacteraceae</taxon>
        <taxon>Temperatibacter</taxon>
    </lineage>
</organism>
<dbReference type="Gene3D" id="3.60.15.10">
    <property type="entry name" value="Ribonuclease Z/Hydroxyacylglutathione hydrolase-like"/>
    <property type="match status" value="1"/>
</dbReference>
<dbReference type="InterPro" id="IPR041516">
    <property type="entry name" value="LACTB2_WH"/>
</dbReference>
<dbReference type="SUPFAM" id="SSF56281">
    <property type="entry name" value="Metallo-hydrolase/oxidoreductase"/>
    <property type="match status" value="1"/>
</dbReference>
<gene>
    <name evidence="2" type="ORF">QGN29_02620</name>
</gene>
<dbReference type="KEGG" id="tmk:QGN29_02620"/>
<dbReference type="SMART" id="SM00849">
    <property type="entry name" value="Lactamase_B"/>
    <property type="match status" value="1"/>
</dbReference>
<dbReference type="InterPro" id="IPR050662">
    <property type="entry name" value="Sec-metab_biosynth-thioest"/>
</dbReference>
<dbReference type="Proteomes" id="UP001268683">
    <property type="component" value="Chromosome"/>
</dbReference>
<dbReference type="Pfam" id="PF17778">
    <property type="entry name" value="WHD_BLACT"/>
    <property type="match status" value="1"/>
</dbReference>
<sequence>MGLDFKFEENPDYGVAQSVTPLVTRVLCENPSPFTYTGTGTYLIGTEDLAIIDPGPLNDDHLTALLKAVDGRPVNAILITHNHSDHSPLAIRLAEAVKAPILGSALPESLKIPDEGNPLDAGLDRRYRPDLEIEDGHLVCGKGWTLKTIHTPGHISHHISFFLEEENSLFCGDHIMGWSTSVIIPPEGHLRSYLKSLQELMEMDLARLYPTHGKPIDNPTKFMRATIVHRHMREGQIVTCLKEGRQTIMEMVTHMYKSVDKKLHGAAALSVSAHLIALIEEGKVTQSEHEDLISATFTLT</sequence>
<proteinExistence type="predicted"/>
<dbReference type="PANTHER" id="PTHR23131:SF0">
    <property type="entry name" value="ENDORIBONUCLEASE LACTB2"/>
    <property type="match status" value="1"/>
</dbReference>
<reference evidence="2" key="1">
    <citation type="submission" date="2023-04" db="EMBL/GenBank/DDBJ databases">
        <title>Complete genome sequence of Temperatibacter marinus.</title>
        <authorList>
            <person name="Rong J.-C."/>
            <person name="Yi M.-L."/>
            <person name="Zhao Q."/>
        </authorList>
    </citation>
    <scope>NUCLEOTIDE SEQUENCE</scope>
    <source>
        <strain evidence="2">NBRC 110045</strain>
    </source>
</reference>
<dbReference type="RefSeq" id="WP_310799115.1">
    <property type="nucleotide sequence ID" value="NZ_CP123872.1"/>
</dbReference>
<accession>A0AA52HA53</accession>
<dbReference type="Gene3D" id="1.10.10.10">
    <property type="entry name" value="Winged helix-like DNA-binding domain superfamily/Winged helix DNA-binding domain"/>
    <property type="match status" value="1"/>
</dbReference>
<dbReference type="InterPro" id="IPR036388">
    <property type="entry name" value="WH-like_DNA-bd_sf"/>
</dbReference>
<evidence type="ECO:0000259" key="1">
    <source>
        <dbReference type="SMART" id="SM00849"/>
    </source>
</evidence>
<dbReference type="CDD" id="cd16278">
    <property type="entry name" value="metallo-hydrolase-like_MBL-fold"/>
    <property type="match status" value="1"/>
</dbReference>
<dbReference type="InterPro" id="IPR001279">
    <property type="entry name" value="Metallo-B-lactamas"/>
</dbReference>
<dbReference type="Pfam" id="PF00753">
    <property type="entry name" value="Lactamase_B"/>
    <property type="match status" value="1"/>
</dbReference>
<protein>
    <submittedName>
        <fullName evidence="2">MBL fold metallo-hydrolase</fullName>
    </submittedName>
</protein>
<keyword evidence="3" id="KW-1185">Reference proteome</keyword>
<dbReference type="PANTHER" id="PTHR23131">
    <property type="entry name" value="ENDORIBONUCLEASE LACTB2"/>
    <property type="match status" value="1"/>
</dbReference>
<dbReference type="InterPro" id="IPR036866">
    <property type="entry name" value="RibonucZ/Hydroxyglut_hydro"/>
</dbReference>
<feature type="domain" description="Metallo-beta-lactamase" evidence="1">
    <location>
        <begin position="38"/>
        <end position="212"/>
    </location>
</feature>
<name>A0AA52HA53_9PROT</name>
<evidence type="ECO:0000313" key="2">
    <source>
        <dbReference type="EMBL" id="WND03262.1"/>
    </source>
</evidence>